<reference evidence="2" key="1">
    <citation type="submission" date="2016-03" db="EMBL/GenBank/DDBJ databases">
        <title>Mechanisms controlling the formation of the plant cell surface in tip-growing cells are functionally conserved among land plants.</title>
        <authorList>
            <person name="Honkanen S."/>
            <person name="Jones V.A."/>
            <person name="Morieri G."/>
            <person name="Champion C."/>
            <person name="Hetherington A.J."/>
            <person name="Kelly S."/>
            <person name="Saint-Marcoux D."/>
            <person name="Proust H."/>
            <person name="Prescott H."/>
            <person name="Dolan L."/>
        </authorList>
    </citation>
    <scope>NUCLEOTIDE SEQUENCE [LARGE SCALE GENOMIC DNA]</scope>
    <source>
        <tissue evidence="2">Whole gametophyte</tissue>
    </source>
</reference>
<dbReference type="Proteomes" id="UP000077202">
    <property type="component" value="Unassembled WGS sequence"/>
</dbReference>
<evidence type="ECO:0000256" key="1">
    <source>
        <dbReference type="SAM" id="MobiDB-lite"/>
    </source>
</evidence>
<comment type="caution">
    <text evidence="2">The sequence shown here is derived from an EMBL/GenBank/DDBJ whole genome shotgun (WGS) entry which is preliminary data.</text>
</comment>
<evidence type="ECO:0000313" key="3">
    <source>
        <dbReference type="Proteomes" id="UP000077202"/>
    </source>
</evidence>
<feature type="region of interest" description="Disordered" evidence="1">
    <location>
        <begin position="103"/>
        <end position="130"/>
    </location>
</feature>
<accession>A0A176W5C6</accession>
<proteinExistence type="predicted"/>
<name>A0A176W5C6_MARPO</name>
<organism evidence="2 3">
    <name type="scientific">Marchantia polymorpha subsp. ruderalis</name>
    <dbReference type="NCBI Taxonomy" id="1480154"/>
    <lineage>
        <taxon>Eukaryota</taxon>
        <taxon>Viridiplantae</taxon>
        <taxon>Streptophyta</taxon>
        <taxon>Embryophyta</taxon>
        <taxon>Marchantiophyta</taxon>
        <taxon>Marchantiopsida</taxon>
        <taxon>Marchantiidae</taxon>
        <taxon>Marchantiales</taxon>
        <taxon>Marchantiaceae</taxon>
        <taxon>Marchantia</taxon>
    </lineage>
</organism>
<protein>
    <submittedName>
        <fullName evidence="2">Uncharacterized protein</fullName>
    </submittedName>
</protein>
<sequence>MKTSGEEVKTLEITFPNFLHDSVVPLLKYLDTKREKYTVRKESGSYFELIRNMTKLKRAVIVKREWNSATELAKERAAILLREQLGKADMRLQESQRRLEKAEEAYRHLREQLGKTDMRSQESQRRMEKA</sequence>
<dbReference type="AlphaFoldDB" id="A0A176W5C6"/>
<dbReference type="EMBL" id="LVLJ01001853">
    <property type="protein sequence ID" value="OAE27655.1"/>
    <property type="molecule type" value="Genomic_DNA"/>
</dbReference>
<gene>
    <name evidence="2" type="ORF">AXG93_3286s1020</name>
</gene>
<evidence type="ECO:0000313" key="2">
    <source>
        <dbReference type="EMBL" id="OAE27655.1"/>
    </source>
</evidence>
<keyword evidence="3" id="KW-1185">Reference proteome</keyword>